<dbReference type="GO" id="GO:0046677">
    <property type="term" value="P:response to antibiotic"/>
    <property type="evidence" value="ECO:0007669"/>
    <property type="project" value="InterPro"/>
</dbReference>
<dbReference type="OrthoDB" id="3819648at2"/>
<dbReference type="Gene3D" id="1.10.357.10">
    <property type="entry name" value="Tetracycline Repressor, domain 2"/>
    <property type="match status" value="1"/>
</dbReference>
<name>A0A0F6TB29_9CORY</name>
<gene>
    <name evidence="4" type="ORF">UL81_07630</name>
</gene>
<dbReference type="Gene3D" id="1.10.10.60">
    <property type="entry name" value="Homeodomain-like"/>
    <property type="match status" value="1"/>
</dbReference>
<dbReference type="InterPro" id="IPR003012">
    <property type="entry name" value="Tet_transcr_reg_TetR"/>
</dbReference>
<dbReference type="PANTHER" id="PTHR30055">
    <property type="entry name" value="HTH-TYPE TRANSCRIPTIONAL REGULATOR RUTR"/>
    <property type="match status" value="1"/>
</dbReference>
<evidence type="ECO:0000256" key="2">
    <source>
        <dbReference type="ARBA" id="ARBA00023125"/>
    </source>
</evidence>
<dbReference type="RefSeq" id="WP_035105167.1">
    <property type="nucleotide sequence ID" value="NZ_CP011311.1"/>
</dbReference>
<sequence length="197" mass="20621">MHLNRPAIVTAALKLLNQYGLGDVTMRRVATSLNAAPGALYWHVSNKQDLIAALAEEILSPILTSEDAPSSDAVGLALSLRTELLRWRDGAEVVSAGLSQPDSEVRAELIELVDATCAHQVPEASAAQLRAAAEAIVHIVLGATLLEQSQVQMLAAESAASVESSGTEKADRLAAQSQSQLVAGVDLILAGLSPNRD</sequence>
<dbReference type="PATRIC" id="fig|161896.4.peg.1493"/>
<dbReference type="InterPro" id="IPR009057">
    <property type="entry name" value="Homeodomain-like_sf"/>
</dbReference>
<dbReference type="GO" id="GO:0003700">
    <property type="term" value="F:DNA-binding transcription factor activity"/>
    <property type="evidence" value="ECO:0007669"/>
    <property type="project" value="TreeGrafter"/>
</dbReference>
<evidence type="ECO:0000256" key="1">
    <source>
        <dbReference type="ARBA" id="ARBA00023015"/>
    </source>
</evidence>
<dbReference type="PROSITE" id="PS50977">
    <property type="entry name" value="HTH_TETR_2"/>
    <property type="match status" value="1"/>
</dbReference>
<dbReference type="InterPro" id="IPR050109">
    <property type="entry name" value="HTH-type_TetR-like_transc_reg"/>
</dbReference>
<dbReference type="PRINTS" id="PR00400">
    <property type="entry name" value="TETREPRESSOR"/>
</dbReference>
<keyword evidence="3" id="KW-0804">Transcription</keyword>
<organism evidence="4 5">
    <name type="scientific">Corynebacterium camporealensis</name>
    <dbReference type="NCBI Taxonomy" id="161896"/>
    <lineage>
        <taxon>Bacteria</taxon>
        <taxon>Bacillati</taxon>
        <taxon>Actinomycetota</taxon>
        <taxon>Actinomycetes</taxon>
        <taxon>Mycobacteriales</taxon>
        <taxon>Corynebacteriaceae</taxon>
        <taxon>Corynebacterium</taxon>
    </lineage>
</organism>
<dbReference type="STRING" id="161896.UL81_07630"/>
<keyword evidence="1" id="KW-0805">Transcription regulation</keyword>
<dbReference type="GO" id="GO:0045892">
    <property type="term" value="P:negative regulation of DNA-templated transcription"/>
    <property type="evidence" value="ECO:0007669"/>
    <property type="project" value="InterPro"/>
</dbReference>
<proteinExistence type="predicted"/>
<dbReference type="SUPFAM" id="SSF48498">
    <property type="entry name" value="Tetracyclin repressor-like, C-terminal domain"/>
    <property type="match status" value="1"/>
</dbReference>
<dbReference type="Pfam" id="PF00440">
    <property type="entry name" value="TetR_N"/>
    <property type="match status" value="1"/>
</dbReference>
<evidence type="ECO:0000256" key="3">
    <source>
        <dbReference type="ARBA" id="ARBA00023163"/>
    </source>
</evidence>
<dbReference type="EMBL" id="CP011311">
    <property type="protein sequence ID" value="AKE39481.1"/>
    <property type="molecule type" value="Genomic_DNA"/>
</dbReference>
<dbReference type="PROSITE" id="PS01081">
    <property type="entry name" value="HTH_TETR_1"/>
    <property type="match status" value="1"/>
</dbReference>
<evidence type="ECO:0000313" key="5">
    <source>
        <dbReference type="Proteomes" id="UP000033566"/>
    </source>
</evidence>
<dbReference type="PRINTS" id="PR00455">
    <property type="entry name" value="HTHTETR"/>
</dbReference>
<dbReference type="InterPro" id="IPR036271">
    <property type="entry name" value="Tet_transcr_reg_TetR-rel_C_sf"/>
</dbReference>
<keyword evidence="5" id="KW-1185">Reference proteome</keyword>
<dbReference type="InterPro" id="IPR023772">
    <property type="entry name" value="DNA-bd_HTH_TetR-type_CS"/>
</dbReference>
<dbReference type="HOGENOM" id="CLU_069543_2_2_11"/>
<dbReference type="SUPFAM" id="SSF46689">
    <property type="entry name" value="Homeodomain-like"/>
    <property type="match status" value="1"/>
</dbReference>
<dbReference type="PANTHER" id="PTHR30055:SF151">
    <property type="entry name" value="TRANSCRIPTIONAL REGULATORY PROTEIN"/>
    <property type="match status" value="1"/>
</dbReference>
<reference evidence="4 5" key="1">
    <citation type="journal article" date="2015" name="Genome Announc.">
        <title>Complete Genome Sequence of Corynebacterium camporealensis DSM 44610, Isolated from the Milk of a Manchega Sheep with Subclinical Mastitis.</title>
        <authorList>
            <person name="Ruckert C."/>
            <person name="Albersmeier A."/>
            <person name="Winkler A."/>
            <person name="Tauch A."/>
        </authorList>
    </citation>
    <scope>NUCLEOTIDE SEQUENCE [LARGE SCALE GENOMIC DNA]</scope>
    <source>
        <strain evidence="4 5">DSM 44610</strain>
    </source>
</reference>
<dbReference type="KEGG" id="ccj:UL81_07630"/>
<accession>A0A0F6TB29</accession>
<evidence type="ECO:0000313" key="4">
    <source>
        <dbReference type="EMBL" id="AKE39481.1"/>
    </source>
</evidence>
<dbReference type="Proteomes" id="UP000033566">
    <property type="component" value="Chromosome"/>
</dbReference>
<dbReference type="AlphaFoldDB" id="A0A0F6TB29"/>
<dbReference type="InterPro" id="IPR001647">
    <property type="entry name" value="HTH_TetR"/>
</dbReference>
<dbReference type="GO" id="GO:0000976">
    <property type="term" value="F:transcription cis-regulatory region binding"/>
    <property type="evidence" value="ECO:0007669"/>
    <property type="project" value="TreeGrafter"/>
</dbReference>
<protein>
    <submittedName>
        <fullName evidence="4">Transcriptional regulator, TetR family</fullName>
    </submittedName>
</protein>
<keyword evidence="2" id="KW-0238">DNA-binding</keyword>